<keyword evidence="2" id="KW-1185">Reference proteome</keyword>
<protein>
    <submittedName>
        <fullName evidence="1">Uncharacterized protein</fullName>
    </submittedName>
</protein>
<dbReference type="AlphaFoldDB" id="A0A1I3L2A7"/>
<sequence length="145" mass="15351">MIERIDTPIPEGFGIDPNATIARTAAVTAVASHAARVDDYVEHSAVLLATDPASLDLGDVLAGGARAVAVSILQDELQARRLVDGFLSLHQREAQDIVNASSGTTSEILSAAHESLTSEARTQNRNKLSALETRLRSIVRAQLAV</sequence>
<proteinExistence type="predicted"/>
<organism evidence="1 2">
    <name type="scientific">Planctomicrobium piriforme</name>
    <dbReference type="NCBI Taxonomy" id="1576369"/>
    <lineage>
        <taxon>Bacteria</taxon>
        <taxon>Pseudomonadati</taxon>
        <taxon>Planctomycetota</taxon>
        <taxon>Planctomycetia</taxon>
        <taxon>Planctomycetales</taxon>
        <taxon>Planctomycetaceae</taxon>
        <taxon>Planctomicrobium</taxon>
    </lineage>
</organism>
<reference evidence="2" key="1">
    <citation type="submission" date="2016-10" db="EMBL/GenBank/DDBJ databases">
        <authorList>
            <person name="Varghese N."/>
            <person name="Submissions S."/>
        </authorList>
    </citation>
    <scope>NUCLEOTIDE SEQUENCE [LARGE SCALE GENOMIC DNA]</scope>
    <source>
        <strain evidence="2">DSM 26348</strain>
    </source>
</reference>
<accession>A0A1I3L2A7</accession>
<gene>
    <name evidence="1" type="ORF">SAMN05421753_112116</name>
</gene>
<dbReference type="Proteomes" id="UP000199518">
    <property type="component" value="Unassembled WGS sequence"/>
</dbReference>
<evidence type="ECO:0000313" key="2">
    <source>
        <dbReference type="Proteomes" id="UP000199518"/>
    </source>
</evidence>
<dbReference type="STRING" id="1576369.SAMN05421753_112116"/>
<name>A0A1I3L2A7_9PLAN</name>
<dbReference type="EMBL" id="FOQD01000012">
    <property type="protein sequence ID" value="SFI78807.1"/>
    <property type="molecule type" value="Genomic_DNA"/>
</dbReference>
<evidence type="ECO:0000313" key="1">
    <source>
        <dbReference type="EMBL" id="SFI78807.1"/>
    </source>
</evidence>
<dbReference type="RefSeq" id="WP_092051892.1">
    <property type="nucleotide sequence ID" value="NZ_FOQD01000012.1"/>
</dbReference>